<evidence type="ECO:0000259" key="1">
    <source>
        <dbReference type="PROSITE" id="PS50853"/>
    </source>
</evidence>
<name>A0A844DRE8_9FIRM</name>
<dbReference type="AlphaFoldDB" id="A0A844DRE8"/>
<dbReference type="Proteomes" id="UP000461506">
    <property type="component" value="Unassembled WGS sequence"/>
</dbReference>
<protein>
    <recommendedName>
        <fullName evidence="1">Fibronectin type-III domain-containing protein</fullName>
    </recommendedName>
</protein>
<accession>A0A844DRE8</accession>
<dbReference type="Pfam" id="PF19789">
    <property type="entry name" value="DUF6273"/>
    <property type="match status" value="1"/>
</dbReference>
<feature type="domain" description="Fibronectin type-III" evidence="1">
    <location>
        <begin position="327"/>
        <end position="424"/>
    </location>
</feature>
<dbReference type="Gene3D" id="2.60.40.10">
    <property type="entry name" value="Immunoglobulins"/>
    <property type="match status" value="2"/>
</dbReference>
<dbReference type="InterPro" id="IPR013783">
    <property type="entry name" value="Ig-like_fold"/>
</dbReference>
<dbReference type="CDD" id="cd00063">
    <property type="entry name" value="FN3"/>
    <property type="match status" value="2"/>
</dbReference>
<dbReference type="PROSITE" id="PS50853">
    <property type="entry name" value="FN3"/>
    <property type="match status" value="2"/>
</dbReference>
<comment type="caution">
    <text evidence="2">The sequence shown here is derived from an EMBL/GenBank/DDBJ whole genome shotgun (WGS) entry which is preliminary data.</text>
</comment>
<evidence type="ECO:0000313" key="2">
    <source>
        <dbReference type="EMBL" id="MSC61919.1"/>
    </source>
</evidence>
<sequence>MAYVTLSSKAIGSTIKLKVNGSARNFIVVHQGKPSSVYDDSCNGTWLLMQDIYENRAWHSSNTSDYANSTIHSYLNSTFLNLFESNIKNAIKQVKLPYRKGSGTSTTVTSGSNGLSAKIFLLSATETSFDFSYMPSGEGAELAYFKGCADNSSDSKRVAYLNGSAIDWWLRSPGCSYFGSALCVASNGDWSGYNCSFSCGIRPALILPSTLLVSDDGTVSTNTAPSTPGSISVPSPIMGGTNISISWAKSSDAESNLAGYKVERSTNGGSSWSQIYQGTATSTTNNVAFGTTSVMYRVKAYDTEGLESGWRTSSQVTVVDNNAPSAPPSIAVPNDVKGGSTLVISWTAASDSDGNLSGYILERSTDGGSSYTQVYNGNALTYTDTITKGWSTVMYRVKAYDSYNAQSGYTTSTKRTVDNNTAPTITTSSAANLGTKSSGFTISYSVDDKDAGDTLTVTEKLDGTTKRTYTATRKTTNSFAVTGEYFQKITNGSHTMTVTVTDGKATVTKTFTFTKTVTAASITLAKPMEADAQITLCAITVGGLIPADAVFKVEVTNNGKDSSPVWEDATTEARNGRNHLFTNQTAANGFAFNFRVTAERGASGESGYIASIQGGFQ</sequence>
<dbReference type="EMBL" id="WKQN01000001">
    <property type="protein sequence ID" value="MSC61919.1"/>
    <property type="molecule type" value="Genomic_DNA"/>
</dbReference>
<evidence type="ECO:0000313" key="3">
    <source>
        <dbReference type="Proteomes" id="UP000461506"/>
    </source>
</evidence>
<gene>
    <name evidence="2" type="ORF">GKD95_00855</name>
</gene>
<reference evidence="2 3" key="1">
    <citation type="journal article" date="2019" name="Nat. Med.">
        <title>A library of human gut bacterial isolates paired with longitudinal multiomics data enables mechanistic microbiome research.</title>
        <authorList>
            <person name="Poyet M."/>
            <person name="Groussin M."/>
            <person name="Gibbons S.M."/>
            <person name="Avila-Pacheco J."/>
            <person name="Jiang X."/>
            <person name="Kearney S.M."/>
            <person name="Perrotta A.R."/>
            <person name="Berdy B."/>
            <person name="Zhao S."/>
            <person name="Lieberman T.D."/>
            <person name="Swanson P.K."/>
            <person name="Smith M."/>
            <person name="Roesemann S."/>
            <person name="Alexander J.E."/>
            <person name="Rich S.A."/>
            <person name="Livny J."/>
            <person name="Vlamakis H."/>
            <person name="Clish C."/>
            <person name="Bullock K."/>
            <person name="Deik A."/>
            <person name="Scott J."/>
            <person name="Pierce K.A."/>
            <person name="Xavier R.J."/>
            <person name="Alm E.J."/>
        </authorList>
    </citation>
    <scope>NUCLEOTIDE SEQUENCE [LARGE SCALE GENOMIC DNA]</scope>
    <source>
        <strain evidence="2 3">BIOML-A1</strain>
    </source>
</reference>
<organism evidence="2 3">
    <name type="scientific">Faecalibacterium prausnitzii</name>
    <dbReference type="NCBI Taxonomy" id="853"/>
    <lineage>
        <taxon>Bacteria</taxon>
        <taxon>Bacillati</taxon>
        <taxon>Bacillota</taxon>
        <taxon>Clostridia</taxon>
        <taxon>Eubacteriales</taxon>
        <taxon>Oscillospiraceae</taxon>
        <taxon>Faecalibacterium</taxon>
    </lineage>
</organism>
<proteinExistence type="predicted"/>
<dbReference type="InterPro" id="IPR046240">
    <property type="entry name" value="DUF6273"/>
</dbReference>
<dbReference type="RefSeq" id="WP_154276170.1">
    <property type="nucleotide sequence ID" value="NZ_WKQN01000001.1"/>
</dbReference>
<dbReference type="InterPro" id="IPR003961">
    <property type="entry name" value="FN3_dom"/>
</dbReference>
<dbReference type="InterPro" id="IPR036116">
    <property type="entry name" value="FN3_sf"/>
</dbReference>
<dbReference type="SUPFAM" id="SSF49265">
    <property type="entry name" value="Fibronectin type III"/>
    <property type="match status" value="1"/>
</dbReference>
<feature type="domain" description="Fibronectin type-III" evidence="1">
    <location>
        <begin position="224"/>
        <end position="321"/>
    </location>
</feature>